<evidence type="ECO:0000313" key="4">
    <source>
        <dbReference type="WBParaSite" id="ACRNAN_scaffold11193.g13541.t1"/>
    </source>
</evidence>
<evidence type="ECO:0000259" key="2">
    <source>
        <dbReference type="Pfam" id="PF02225"/>
    </source>
</evidence>
<keyword evidence="1" id="KW-1133">Transmembrane helix</keyword>
<reference evidence="4" key="1">
    <citation type="submission" date="2022-11" db="UniProtKB">
        <authorList>
            <consortium name="WormBaseParasite"/>
        </authorList>
    </citation>
    <scope>IDENTIFICATION</scope>
</reference>
<protein>
    <submittedName>
        <fullName evidence="4">PA domain-containing protein</fullName>
    </submittedName>
</protein>
<keyword evidence="1" id="KW-0472">Membrane</keyword>
<dbReference type="AlphaFoldDB" id="A0A914CIJ5"/>
<feature type="domain" description="PA" evidence="2">
    <location>
        <begin position="96"/>
        <end position="161"/>
    </location>
</feature>
<dbReference type="Gene3D" id="3.50.30.30">
    <property type="match status" value="1"/>
</dbReference>
<proteinExistence type="predicted"/>
<evidence type="ECO:0000256" key="1">
    <source>
        <dbReference type="SAM" id="Phobius"/>
    </source>
</evidence>
<dbReference type="InterPro" id="IPR046450">
    <property type="entry name" value="PA_dom_sf"/>
</dbReference>
<keyword evidence="1" id="KW-0812">Transmembrane</keyword>
<dbReference type="Proteomes" id="UP000887540">
    <property type="component" value="Unplaced"/>
</dbReference>
<dbReference type="InterPro" id="IPR003137">
    <property type="entry name" value="PA_domain"/>
</dbReference>
<dbReference type="SUPFAM" id="SSF52025">
    <property type="entry name" value="PA domain"/>
    <property type="match status" value="1"/>
</dbReference>
<accession>A0A914CIJ5</accession>
<feature type="transmembrane region" description="Helical" evidence="1">
    <location>
        <begin position="197"/>
        <end position="215"/>
    </location>
</feature>
<sequence>MIKLLPPSKCFLPTVIFYIFVAIIDGASAQYLVEILESTPLGGRRPVIRCEATGANFGDDVMAFSFGSFSTGCALRTIPEDACEHVTLPQLNHTRLCDNYFAVVPRGKCSFSEKAYNAQMAQSIGYQALIVYNNPGQPPIPMSGSKFSDYVNIPVVMVNYECMQNMMGNYSVEHGFVVTIKTNVTIKATGYYDLIKYWIPFVAVVSLCLIVLLISL</sequence>
<dbReference type="Pfam" id="PF02225">
    <property type="entry name" value="PA"/>
    <property type="match status" value="1"/>
</dbReference>
<organism evidence="3 4">
    <name type="scientific">Acrobeloides nanus</name>
    <dbReference type="NCBI Taxonomy" id="290746"/>
    <lineage>
        <taxon>Eukaryota</taxon>
        <taxon>Metazoa</taxon>
        <taxon>Ecdysozoa</taxon>
        <taxon>Nematoda</taxon>
        <taxon>Chromadorea</taxon>
        <taxon>Rhabditida</taxon>
        <taxon>Tylenchina</taxon>
        <taxon>Cephalobomorpha</taxon>
        <taxon>Cephaloboidea</taxon>
        <taxon>Cephalobidae</taxon>
        <taxon>Acrobeloides</taxon>
    </lineage>
</organism>
<name>A0A914CIJ5_9BILA</name>
<dbReference type="WBParaSite" id="ACRNAN_scaffold11193.g13541.t1">
    <property type="protein sequence ID" value="ACRNAN_scaffold11193.g13541.t1"/>
    <property type="gene ID" value="ACRNAN_scaffold11193.g13541"/>
</dbReference>
<evidence type="ECO:0000313" key="3">
    <source>
        <dbReference type="Proteomes" id="UP000887540"/>
    </source>
</evidence>
<keyword evidence="3" id="KW-1185">Reference proteome</keyword>